<keyword evidence="2" id="KW-1185">Reference proteome</keyword>
<dbReference type="Proteomes" id="UP000186684">
    <property type="component" value="Unassembled WGS sequence"/>
</dbReference>
<dbReference type="PANTHER" id="PTHR35368:SF1">
    <property type="entry name" value="HYDROPEROXIDE REDUCTASE"/>
    <property type="match status" value="1"/>
</dbReference>
<organism evidence="1 2">
    <name type="scientific">Roseivivax lentus</name>
    <dbReference type="NCBI Taxonomy" id="633194"/>
    <lineage>
        <taxon>Bacteria</taxon>
        <taxon>Pseudomonadati</taxon>
        <taxon>Pseudomonadota</taxon>
        <taxon>Alphaproteobacteria</taxon>
        <taxon>Rhodobacterales</taxon>
        <taxon>Roseobacteraceae</taxon>
        <taxon>Roseivivax</taxon>
    </lineage>
</organism>
<dbReference type="SUPFAM" id="SSF82784">
    <property type="entry name" value="OsmC-like"/>
    <property type="match status" value="1"/>
</dbReference>
<dbReference type="InterPro" id="IPR015946">
    <property type="entry name" value="KH_dom-like_a/b"/>
</dbReference>
<dbReference type="Pfam" id="PF02566">
    <property type="entry name" value="OsmC"/>
    <property type="match status" value="1"/>
</dbReference>
<evidence type="ECO:0000313" key="2">
    <source>
        <dbReference type="Proteomes" id="UP000186684"/>
    </source>
</evidence>
<dbReference type="STRING" id="633194.SAMN05421759_106177"/>
<dbReference type="Gene3D" id="3.30.300.20">
    <property type="match status" value="1"/>
</dbReference>
<protein>
    <submittedName>
        <fullName evidence="1">Putative redox protein</fullName>
    </submittedName>
</protein>
<dbReference type="EMBL" id="FTOQ01000006">
    <property type="protein sequence ID" value="SIS92523.1"/>
    <property type="molecule type" value="Genomic_DNA"/>
</dbReference>
<evidence type="ECO:0000313" key="1">
    <source>
        <dbReference type="EMBL" id="SIS92523.1"/>
    </source>
</evidence>
<proteinExistence type="predicted"/>
<reference evidence="2" key="1">
    <citation type="submission" date="2017-01" db="EMBL/GenBank/DDBJ databases">
        <authorList>
            <person name="Varghese N."/>
            <person name="Submissions S."/>
        </authorList>
    </citation>
    <scope>NUCLEOTIDE SEQUENCE [LARGE SCALE GENOMIC DNA]</scope>
    <source>
        <strain evidence="2">DSM 29430</strain>
    </source>
</reference>
<dbReference type="InterPro" id="IPR003718">
    <property type="entry name" value="OsmC/Ohr_fam"/>
</dbReference>
<dbReference type="AlphaFoldDB" id="A0A1N7N286"/>
<name>A0A1N7N286_9RHOB</name>
<accession>A0A1N7N286</accession>
<dbReference type="InterPro" id="IPR036102">
    <property type="entry name" value="OsmC/Ohrsf"/>
</dbReference>
<dbReference type="RefSeq" id="WP_200798045.1">
    <property type="nucleotide sequence ID" value="NZ_FTOQ01000006.1"/>
</dbReference>
<dbReference type="PANTHER" id="PTHR35368">
    <property type="entry name" value="HYDROPEROXIDE REDUCTASE"/>
    <property type="match status" value="1"/>
</dbReference>
<gene>
    <name evidence="1" type="ORF">SAMN05421759_106177</name>
</gene>
<dbReference type="InterPro" id="IPR052924">
    <property type="entry name" value="OsmC/Ohr_hydroprdx_reductase"/>
</dbReference>
<sequence>MVKMTAKPTVPMAMTAIGETHARSRITSRDVTATIDEPEARGGTNQGLSPTETLMSSLIGCTNVISHRIAEKMGVEMGEMQIALSAEFHRMGAMLEEEIDLPFSNIAMQIEVATNATPDQLEAIKTDLAKYCPIAKVIRGAGITITENWTSTPL</sequence>